<dbReference type="Proteomes" id="UP000029858">
    <property type="component" value="Unassembled WGS sequence"/>
</dbReference>
<reference evidence="1 2" key="1">
    <citation type="submission" date="2014-09" db="EMBL/GenBank/DDBJ databases">
        <authorList>
            <person name="McGinnis J.M."/>
            <person name="Wolfgang W.J."/>
        </authorList>
    </citation>
    <scope>NUCLEOTIDE SEQUENCE [LARGE SCALE GENOMIC DNA]</scope>
    <source>
        <strain evidence="1 2">5503</strain>
    </source>
</reference>
<accession>A0A099GK43</accession>
<evidence type="ECO:0000313" key="1">
    <source>
        <dbReference type="EMBL" id="KGJ23101.1"/>
    </source>
</evidence>
<sequence length="59" mass="6615">METLIRADQITGAFDDIEIIGLASDRGARIVIDHDADKVKLMLTRRRDNPLDLRVVGQP</sequence>
<reference evidence="1 2" key="2">
    <citation type="submission" date="2014-10" db="EMBL/GenBank/DDBJ databases">
        <title>Paracoccus sanguinis sp. nov., isolated from clinical specimens of New York State patients.</title>
        <authorList>
            <person name="Mingle L.A."/>
            <person name="Cole J.A."/>
            <person name="Lapierre P."/>
            <person name="Musser K.A."/>
        </authorList>
    </citation>
    <scope>NUCLEOTIDE SEQUENCE [LARGE SCALE GENOMIC DNA]</scope>
    <source>
        <strain evidence="1 2">5503</strain>
    </source>
</reference>
<name>A0A099GK43_9RHOB</name>
<organism evidence="1 2">
    <name type="scientific">Paracoccus sanguinis</name>
    <dbReference type="NCBI Taxonomy" id="1545044"/>
    <lineage>
        <taxon>Bacteria</taxon>
        <taxon>Pseudomonadati</taxon>
        <taxon>Pseudomonadota</taxon>
        <taxon>Alphaproteobacteria</taxon>
        <taxon>Rhodobacterales</taxon>
        <taxon>Paracoccaceae</taxon>
        <taxon>Paracoccus</taxon>
    </lineage>
</organism>
<gene>
    <name evidence="1" type="ORF">IX56_04395</name>
</gene>
<proteinExistence type="predicted"/>
<comment type="caution">
    <text evidence="1">The sequence shown here is derived from an EMBL/GenBank/DDBJ whole genome shotgun (WGS) entry which is preliminary data.</text>
</comment>
<evidence type="ECO:0000313" key="2">
    <source>
        <dbReference type="Proteomes" id="UP000029858"/>
    </source>
</evidence>
<protein>
    <submittedName>
        <fullName evidence="1">Uncharacterized protein</fullName>
    </submittedName>
</protein>
<dbReference type="EMBL" id="JRKQ01000012">
    <property type="protein sequence ID" value="KGJ23101.1"/>
    <property type="molecule type" value="Genomic_DNA"/>
</dbReference>
<dbReference type="AlphaFoldDB" id="A0A099GK43"/>